<dbReference type="Gene3D" id="3.10.20.80">
    <property type="entry name" value="Translation initiation factor 3 (IF-3), N-terminal domain"/>
    <property type="match status" value="1"/>
</dbReference>
<evidence type="ECO:0000313" key="9">
    <source>
        <dbReference type="EMBL" id="WOJ98635.1"/>
    </source>
</evidence>
<dbReference type="PANTHER" id="PTHR10938">
    <property type="entry name" value="TRANSLATION INITIATION FACTOR IF-3"/>
    <property type="match status" value="1"/>
</dbReference>
<evidence type="ECO:0000259" key="7">
    <source>
        <dbReference type="Pfam" id="PF00707"/>
    </source>
</evidence>
<organism evidence="9 10">
    <name type="scientific">Congregibacter brevis</name>
    <dbReference type="NCBI Taxonomy" id="3081201"/>
    <lineage>
        <taxon>Bacteria</taxon>
        <taxon>Pseudomonadati</taxon>
        <taxon>Pseudomonadota</taxon>
        <taxon>Gammaproteobacteria</taxon>
        <taxon>Cellvibrionales</taxon>
        <taxon>Halieaceae</taxon>
        <taxon>Congregibacter</taxon>
    </lineage>
</organism>
<dbReference type="InterPro" id="IPR036788">
    <property type="entry name" value="T_IF-3_C_sf"/>
</dbReference>
<dbReference type="Pfam" id="PF00707">
    <property type="entry name" value="IF3_C"/>
    <property type="match status" value="1"/>
</dbReference>
<feature type="domain" description="Translation initiation factor 3 C-terminal" evidence="7">
    <location>
        <begin position="90"/>
        <end position="174"/>
    </location>
</feature>
<keyword evidence="4" id="KW-0963">Cytoplasm</keyword>
<dbReference type="GO" id="GO:0003743">
    <property type="term" value="F:translation initiation factor activity"/>
    <property type="evidence" value="ECO:0007669"/>
    <property type="project" value="UniProtKB-KW"/>
</dbReference>
<evidence type="ECO:0000259" key="8">
    <source>
        <dbReference type="Pfam" id="PF05198"/>
    </source>
</evidence>
<accession>A0ABZ0IHI7</accession>
<evidence type="ECO:0000313" key="10">
    <source>
        <dbReference type="Proteomes" id="UP001626549"/>
    </source>
</evidence>
<keyword evidence="2 4" id="KW-0396">Initiation factor</keyword>
<evidence type="ECO:0000256" key="2">
    <source>
        <dbReference type="ARBA" id="ARBA00022540"/>
    </source>
</evidence>
<dbReference type="SUPFAM" id="SSF55200">
    <property type="entry name" value="Translation initiation factor IF3, C-terminal domain"/>
    <property type="match status" value="1"/>
</dbReference>
<dbReference type="Gene3D" id="3.30.110.10">
    <property type="entry name" value="Translation initiation factor 3 (IF-3), C-terminal domain"/>
    <property type="match status" value="1"/>
</dbReference>
<dbReference type="HAMAP" id="MF_00080">
    <property type="entry name" value="IF_3"/>
    <property type="match status" value="1"/>
</dbReference>
<evidence type="ECO:0000256" key="5">
    <source>
        <dbReference type="NCBIfam" id="TIGR00168"/>
    </source>
</evidence>
<dbReference type="InterPro" id="IPR036787">
    <property type="entry name" value="T_IF-3_N_sf"/>
</dbReference>
<evidence type="ECO:0000256" key="4">
    <source>
        <dbReference type="HAMAP-Rule" id="MF_00080"/>
    </source>
</evidence>
<protein>
    <recommendedName>
        <fullName evidence="4 5">Translation initiation factor IF-3</fullName>
    </recommendedName>
</protein>
<feature type="region of interest" description="Disordered" evidence="6">
    <location>
        <begin position="78"/>
        <end position="97"/>
    </location>
</feature>
<reference evidence="9 10" key="1">
    <citation type="submission" date="2023-10" db="EMBL/GenBank/DDBJ databases">
        <title>Two novel species belonging to the OM43/NOR5 clade.</title>
        <authorList>
            <person name="Park M."/>
        </authorList>
    </citation>
    <scope>NUCLEOTIDE SEQUENCE [LARGE SCALE GENOMIC DNA]</scope>
    <source>
        <strain evidence="9 10">IMCC45268</strain>
    </source>
</reference>
<keyword evidence="3 4" id="KW-0648">Protein biosynthesis</keyword>
<dbReference type="EMBL" id="CP136865">
    <property type="protein sequence ID" value="WOJ98635.1"/>
    <property type="molecule type" value="Genomic_DNA"/>
</dbReference>
<sequence>MSKDSGKGKRSLINDEIVADKVRLVGAEGEQVGIVPLAEARAAAEAAGMDLVLIADQSDPMVCKVMDYGKHIFEAKKQKNAQKKKQKRTQLKEMKFRPGTEEGDYQVKLRNLVRFLENGDKAKVTLRFRGREMAHQEIGMELLKRVEADLAELGGVEQFPKMEGRQMTMVIAPKKKNG</sequence>
<dbReference type="InterPro" id="IPR019815">
    <property type="entry name" value="Translation_initiation_fac_3_C"/>
</dbReference>
<feature type="compositionally biased region" description="Basic residues" evidence="6">
    <location>
        <begin position="78"/>
        <end position="89"/>
    </location>
</feature>
<dbReference type="PANTHER" id="PTHR10938:SF0">
    <property type="entry name" value="TRANSLATION INITIATION FACTOR IF-3, MITOCHONDRIAL"/>
    <property type="match status" value="1"/>
</dbReference>
<proteinExistence type="inferred from homology"/>
<dbReference type="InterPro" id="IPR001288">
    <property type="entry name" value="Translation_initiation_fac_3"/>
</dbReference>
<dbReference type="Proteomes" id="UP001626549">
    <property type="component" value="Chromosome"/>
</dbReference>
<comment type="similarity">
    <text evidence="1 4">Belongs to the IF-3 family.</text>
</comment>
<dbReference type="Pfam" id="PF05198">
    <property type="entry name" value="IF3_N"/>
    <property type="match status" value="1"/>
</dbReference>
<name>A0ABZ0IHI7_9GAMM</name>
<comment type="subunit">
    <text evidence="4">Monomer.</text>
</comment>
<comment type="subcellular location">
    <subcellularLocation>
        <location evidence="4">Cytoplasm</location>
    </subcellularLocation>
</comment>
<keyword evidence="10" id="KW-1185">Reference proteome</keyword>
<dbReference type="InterPro" id="IPR019814">
    <property type="entry name" value="Translation_initiation_fac_3_N"/>
</dbReference>
<dbReference type="RefSeq" id="WP_407329995.1">
    <property type="nucleotide sequence ID" value="NZ_CP136865.1"/>
</dbReference>
<evidence type="ECO:0000256" key="1">
    <source>
        <dbReference type="ARBA" id="ARBA00005439"/>
    </source>
</evidence>
<gene>
    <name evidence="4 9" type="primary">infC</name>
    <name evidence="9" type="ORF">R0137_08235</name>
</gene>
<evidence type="ECO:0000256" key="3">
    <source>
        <dbReference type="ARBA" id="ARBA00022917"/>
    </source>
</evidence>
<comment type="function">
    <text evidence="4">IF-3 binds to the 30S ribosomal subunit and shifts the equilibrium between 70S ribosomes and their 50S and 30S subunits in favor of the free subunits, thus enhancing the availability of 30S subunits on which protein synthesis initiation begins.</text>
</comment>
<dbReference type="SUPFAM" id="SSF54364">
    <property type="entry name" value="Translation initiation factor IF3, N-terminal domain"/>
    <property type="match status" value="1"/>
</dbReference>
<dbReference type="NCBIfam" id="TIGR00168">
    <property type="entry name" value="infC"/>
    <property type="match status" value="1"/>
</dbReference>
<feature type="domain" description="Translation initiation factor 3 N-terminal" evidence="8">
    <location>
        <begin position="13"/>
        <end position="81"/>
    </location>
</feature>
<evidence type="ECO:0000256" key="6">
    <source>
        <dbReference type="SAM" id="MobiDB-lite"/>
    </source>
</evidence>